<organism evidence="2 3">
    <name type="scientific">Mytilus coruscus</name>
    <name type="common">Sea mussel</name>
    <dbReference type="NCBI Taxonomy" id="42192"/>
    <lineage>
        <taxon>Eukaryota</taxon>
        <taxon>Metazoa</taxon>
        <taxon>Spiralia</taxon>
        <taxon>Lophotrochozoa</taxon>
        <taxon>Mollusca</taxon>
        <taxon>Bivalvia</taxon>
        <taxon>Autobranchia</taxon>
        <taxon>Pteriomorphia</taxon>
        <taxon>Mytilida</taxon>
        <taxon>Mytiloidea</taxon>
        <taxon>Mytilidae</taxon>
        <taxon>Mytilinae</taxon>
        <taxon>Mytilus</taxon>
    </lineage>
</organism>
<proteinExistence type="predicted"/>
<gene>
    <name evidence="2" type="ORF">MCOR_58041</name>
</gene>
<name>A0A6J8F3R5_MYTCO</name>
<dbReference type="Proteomes" id="UP000507470">
    <property type="component" value="Unassembled WGS sequence"/>
</dbReference>
<protein>
    <submittedName>
        <fullName evidence="2">Uncharacterized protein</fullName>
    </submittedName>
</protein>
<feature type="region of interest" description="Disordered" evidence="1">
    <location>
        <begin position="1"/>
        <end position="29"/>
    </location>
</feature>
<dbReference type="AlphaFoldDB" id="A0A6J8F3R5"/>
<evidence type="ECO:0000313" key="3">
    <source>
        <dbReference type="Proteomes" id="UP000507470"/>
    </source>
</evidence>
<accession>A0A6J8F3R5</accession>
<evidence type="ECO:0000256" key="1">
    <source>
        <dbReference type="SAM" id="MobiDB-lite"/>
    </source>
</evidence>
<evidence type="ECO:0000313" key="2">
    <source>
        <dbReference type="EMBL" id="CAC5426315.1"/>
    </source>
</evidence>
<reference evidence="2 3" key="1">
    <citation type="submission" date="2020-06" db="EMBL/GenBank/DDBJ databases">
        <authorList>
            <person name="Li R."/>
            <person name="Bekaert M."/>
        </authorList>
    </citation>
    <scope>NUCLEOTIDE SEQUENCE [LARGE SCALE GENOMIC DNA]</scope>
    <source>
        <strain evidence="3">wild</strain>
    </source>
</reference>
<sequence length="331" mass="36590">MRSGGSDVVAEEESASVTSETSNMGTKRNKIVAVRKDTLSISESDSERQNSGFLFSENGSEHSEYASFVDNRSVADLEGIKSTERFQRYLGNKPEDTTTATITSDLNQKVTCNVLGGKFGEYAYAYRSKDKTGIVLEQNQTDILKGTWRSGTPQKRVCWLRDSDLKLLSAVPCLFSKELKSLEKIAYQGQPAARMGLITSCHLQQALGIFLDNLQSNTSNLDGAVHNVRDIFALSTETLDQMSKTGAFTIWVPGSLLIKRKVTSSTDSSDNGFKKGKFDNGFMIPQKLTADFKSGATQNRTQKLILGNHNVQEMLRPSSIKDWRGFCQCSK</sequence>
<keyword evidence="3" id="KW-1185">Reference proteome</keyword>
<dbReference type="EMBL" id="CACVKT020010426">
    <property type="protein sequence ID" value="CAC5426315.1"/>
    <property type="molecule type" value="Genomic_DNA"/>
</dbReference>